<dbReference type="EMBL" id="JYNV01000233">
    <property type="protein sequence ID" value="KZM21894.1"/>
    <property type="molecule type" value="Genomic_DNA"/>
</dbReference>
<sequence length="357" mass="41135">MAKDDSCSGATRSNEGDSQAVTLKATTLLALPAELRNIIWALVLGDTTFDVKCKVQIPWGTTITNITAQTNSLALLRTCRQIHSETRLLPFRLNKFRFSSEDAFKPWLSKFAKTQQAAITEVHLVTWKARHMVESRGFVPRRVGDVFPIEKFEGLRTLRVEVRYTGVVRECDKWSCDGSELEDTDCTEQEGRLRLRWAKRDPCLVVRAPKRTSLRPNSRNRATFVNTAWSHVLRSKFEARSLRRLKNGLLDVTRMSRKHLDAMRTNSKTPLLRLPPEVWNHIWEYALGGRVLDVVFERESVWFISNEEQEDRLVKANINKITKYFKEAKLDAHLVFEHLNNYIKMAEISQFEGGDSA</sequence>
<dbReference type="Proteomes" id="UP000076837">
    <property type="component" value="Unassembled WGS sequence"/>
</dbReference>
<reference evidence="1 2" key="1">
    <citation type="journal article" date="2016" name="Sci. Rep.">
        <title>Draft genome sequencing and secretome analysis of fungal phytopathogen Ascochyta rabiei provides insight into the necrotrophic effector repertoire.</title>
        <authorList>
            <person name="Verma S."/>
            <person name="Gazara R.K."/>
            <person name="Nizam S."/>
            <person name="Parween S."/>
            <person name="Chattopadhyay D."/>
            <person name="Verma P.K."/>
        </authorList>
    </citation>
    <scope>NUCLEOTIDE SEQUENCE [LARGE SCALE GENOMIC DNA]</scope>
    <source>
        <strain evidence="1 2">ArDII</strain>
    </source>
</reference>
<accession>A0A163BPD4</accession>
<protein>
    <submittedName>
        <fullName evidence="1">DNA binding</fullName>
    </submittedName>
</protein>
<gene>
    <name evidence="1" type="ORF">ST47_g6961</name>
</gene>
<proteinExistence type="predicted"/>
<name>A0A163BPD4_DIDRA</name>
<dbReference type="PANTHER" id="PTHR38790">
    <property type="entry name" value="2EXR DOMAIN-CONTAINING PROTEIN-RELATED"/>
    <property type="match status" value="1"/>
</dbReference>
<comment type="caution">
    <text evidence="1">The sequence shown here is derived from an EMBL/GenBank/DDBJ whole genome shotgun (WGS) entry which is preliminary data.</text>
</comment>
<dbReference type="PANTHER" id="PTHR38790:SF4">
    <property type="entry name" value="2EXR DOMAIN-CONTAINING PROTEIN"/>
    <property type="match status" value="1"/>
</dbReference>
<evidence type="ECO:0000313" key="2">
    <source>
        <dbReference type="Proteomes" id="UP000076837"/>
    </source>
</evidence>
<organism evidence="1 2">
    <name type="scientific">Didymella rabiei</name>
    <name type="common">Chickpea ascochyta blight fungus</name>
    <name type="synonym">Mycosphaerella rabiei</name>
    <dbReference type="NCBI Taxonomy" id="5454"/>
    <lineage>
        <taxon>Eukaryota</taxon>
        <taxon>Fungi</taxon>
        <taxon>Dikarya</taxon>
        <taxon>Ascomycota</taxon>
        <taxon>Pezizomycotina</taxon>
        <taxon>Dothideomycetes</taxon>
        <taxon>Pleosporomycetidae</taxon>
        <taxon>Pleosporales</taxon>
        <taxon>Pleosporineae</taxon>
        <taxon>Didymellaceae</taxon>
        <taxon>Ascochyta</taxon>
    </lineage>
</organism>
<keyword evidence="2" id="KW-1185">Reference proteome</keyword>
<dbReference type="OrthoDB" id="5413827at2759"/>
<dbReference type="AlphaFoldDB" id="A0A163BPD4"/>
<evidence type="ECO:0000313" key="1">
    <source>
        <dbReference type="EMBL" id="KZM21894.1"/>
    </source>
</evidence>